<proteinExistence type="predicted"/>
<evidence type="ECO:0000259" key="2">
    <source>
        <dbReference type="Pfam" id="PF13087"/>
    </source>
</evidence>
<dbReference type="RefSeq" id="WP_113744494.1">
    <property type="nucleotide sequence ID" value="NZ_UAPV01000001.1"/>
</dbReference>
<dbReference type="Pfam" id="PF13087">
    <property type="entry name" value="AAA_12"/>
    <property type="match status" value="1"/>
</dbReference>
<name>A0A2X0V7S3_9GAMM</name>
<dbReference type="SUPFAM" id="SSF52540">
    <property type="entry name" value="P-loop containing nucleoside triphosphate hydrolases"/>
    <property type="match status" value="1"/>
</dbReference>
<dbReference type="CDD" id="cd18808">
    <property type="entry name" value="SF1_C_Upf1"/>
    <property type="match status" value="1"/>
</dbReference>
<dbReference type="Gene3D" id="3.40.50.300">
    <property type="entry name" value="P-loop containing nucleotide triphosphate hydrolases"/>
    <property type="match status" value="3"/>
</dbReference>
<keyword evidence="3" id="KW-0378">Hydrolase</keyword>
<dbReference type="InterPro" id="IPR047187">
    <property type="entry name" value="SF1_C_Upf1"/>
</dbReference>
<dbReference type="PANTHER" id="PTHR10887:SF495">
    <property type="entry name" value="HELICASE SENATAXIN ISOFORM X1-RELATED"/>
    <property type="match status" value="1"/>
</dbReference>
<dbReference type="InterPro" id="IPR045055">
    <property type="entry name" value="DNA2/NAM7-like"/>
</dbReference>
<evidence type="ECO:0000313" key="4">
    <source>
        <dbReference type="Proteomes" id="UP000250086"/>
    </source>
</evidence>
<dbReference type="InterPro" id="IPR041679">
    <property type="entry name" value="DNA2/NAM7-like_C"/>
</dbReference>
<accession>A0A2X0V7S3</accession>
<sequence length="1199" mass="136567">MTGLNNIKELKEVKEYLNTYTDSFYIDKAMFSLVDKGIIRSDQISDCIVSLLQEGFIVQSPSSGLKYYTTQTYKLRYFNRQEHNRSDSSMLDQCSFGTFLEILADAYERSHANLEFLINGSQHLLLKSAEFSYHDADSFSVKFRSFDNKQILLNSRYIIGFPVIKFVSSGSKDSEDSKSSDITLVPVFYFNIKDIETVRGEVNTYRGQVDDLTTPFINNYFLEKINEIFPPGKKDTYGSAYVVLSNFLAEFKRKISTSSDPVTESLRLFKHYFYNYFAYKNDFDFKKLSQIGHIKHNKGSEIYNSCLVGQIKNTATSQCAREIREIAQLALQQKLPSSCLDVLYESSALIDKAIVKGAHNNTARHQETDSTSGINAFVKEQSSLCYCLNDEFKLDEYQVQAVKSFLNNKITLLQGPPGTGKTYTIATAAMNSMLRGQRCLISSYNHAAISAFNQKAVFDLNGQSVEFNTELKSKEHSVDLSFSSLIKKGFSNTAVSSDKVFNCFDTIREQTDNNQDSSFKALCEYLYIYKEQLPQAIRKANKALRLADIVIKQDTKLKALFEHLSSLMLKTDESSITVVDESRIFDLNKQAISDLLQKCQKRLKDIRILKPNIFRLEMLILDLKKDFLKHDIVAVQKCLDELNHLISVCSKLENTLSILLENRLLNKEDRTDINKIRDRLYSLSFKDKSKLESLDTIAIFFKEKTREYVSTRLAPHLYKIKNGFNPDDLKQEMAEEVFRHFPVVSTSILSVAKSVPLKAEIFDLIIIDESSQFDFISIIPVLFRAKRVAVVGDPKQLEPINGISNKLIALLLNRVNHTGITNYANMFNFSASAYDFIENYVVSPSHIRKLSLLNNRRSEPKITEYISKYFYNSALRSAYINRSCSSDYLLDADKGIHFIDAPLDDEKGSGKNVFKKEAEAIIELLRGFFADNRRYKGTVGVIAPFVSQVEYIKNLILQDQDLRHIEPQYLYTSTVHSFQGQERDTIIFSLCLKGNNKFVADPHLINVAISRARDYVFVVGSKEQAANSYYSYIRALVQASDQIRKNRLKLDEPGIDELIDNRFIDTLEEGLLFRALKTALDTQNLSDRCVLKTQYAVASATKTYRVDIALIDNTLLKEHTGGLAFSGVIGLAIECNGAQHYVNSGSDSIDYDISRKNAIRYSPSSPLEVMEFRNSEINSNVQSCVEQIIDRYKELIEDD</sequence>
<reference evidence="3 4" key="1">
    <citation type="submission" date="2018-06" db="EMBL/GenBank/DDBJ databases">
        <authorList>
            <consortium name="Pathogen Informatics"/>
            <person name="Doyle S."/>
        </authorList>
    </citation>
    <scope>NUCLEOTIDE SEQUENCE [LARGE SCALE GENOMIC DNA]</scope>
    <source>
        <strain evidence="3 4">NCTC13093</strain>
    </source>
</reference>
<protein>
    <submittedName>
        <fullName evidence="3">Putative DNA helicase</fullName>
    </submittedName>
</protein>
<feature type="domain" description="DNA2/NAM7 helicase-like C-terminal" evidence="2">
    <location>
        <begin position="848"/>
        <end position="1022"/>
    </location>
</feature>
<dbReference type="InterPro" id="IPR041677">
    <property type="entry name" value="DNA2/NAM7_AAA_11"/>
</dbReference>
<keyword evidence="4" id="KW-1185">Reference proteome</keyword>
<dbReference type="PANTHER" id="PTHR10887">
    <property type="entry name" value="DNA2/NAM7 HELICASE FAMILY"/>
    <property type="match status" value="1"/>
</dbReference>
<keyword evidence="3" id="KW-0347">Helicase</keyword>
<dbReference type="InterPro" id="IPR027417">
    <property type="entry name" value="P-loop_NTPase"/>
</dbReference>
<organism evidence="3 4">
    <name type="scientific">Anaerobiospirillum thomasii</name>
    <dbReference type="NCBI Taxonomy" id="179995"/>
    <lineage>
        <taxon>Bacteria</taxon>
        <taxon>Pseudomonadati</taxon>
        <taxon>Pseudomonadota</taxon>
        <taxon>Gammaproteobacteria</taxon>
        <taxon>Aeromonadales</taxon>
        <taxon>Succinivibrionaceae</taxon>
        <taxon>Anaerobiospirillum</taxon>
    </lineage>
</organism>
<feature type="domain" description="DNA2/NAM7 helicase helicase" evidence="1">
    <location>
        <begin position="393"/>
        <end position="800"/>
    </location>
</feature>
<evidence type="ECO:0000313" key="3">
    <source>
        <dbReference type="EMBL" id="SPT70419.1"/>
    </source>
</evidence>
<keyword evidence="3" id="KW-0067">ATP-binding</keyword>
<dbReference type="AlphaFoldDB" id="A0A2X0V7S3"/>
<gene>
    <name evidence="3" type="ORF">NCTC13093_01834</name>
</gene>
<keyword evidence="3" id="KW-0547">Nucleotide-binding</keyword>
<dbReference type="EMBL" id="UAPV01000001">
    <property type="protein sequence ID" value="SPT70419.1"/>
    <property type="molecule type" value="Genomic_DNA"/>
</dbReference>
<dbReference type="GO" id="GO:0004386">
    <property type="term" value="F:helicase activity"/>
    <property type="evidence" value="ECO:0007669"/>
    <property type="project" value="UniProtKB-KW"/>
</dbReference>
<dbReference type="Pfam" id="PF13086">
    <property type="entry name" value="AAA_11"/>
    <property type="match status" value="1"/>
</dbReference>
<evidence type="ECO:0000259" key="1">
    <source>
        <dbReference type="Pfam" id="PF13086"/>
    </source>
</evidence>
<dbReference type="Proteomes" id="UP000250086">
    <property type="component" value="Unassembled WGS sequence"/>
</dbReference>